<dbReference type="eggNOG" id="KOG0157">
    <property type="taxonomic scope" value="Eukaryota"/>
</dbReference>
<protein>
    <submittedName>
        <fullName evidence="11">Cytochrome P450 monooxygenase 80</fullName>
    </submittedName>
</protein>
<dbReference type="Proteomes" id="UP000030671">
    <property type="component" value="Unassembled WGS sequence"/>
</dbReference>
<evidence type="ECO:0000313" key="11">
    <source>
        <dbReference type="EMBL" id="ETW77079.1"/>
    </source>
</evidence>
<comment type="similarity">
    <text evidence="3 10">Belongs to the cytochrome P450 family.</text>
</comment>
<dbReference type="InterPro" id="IPR001128">
    <property type="entry name" value="Cyt_P450"/>
</dbReference>
<dbReference type="GO" id="GO:0016705">
    <property type="term" value="F:oxidoreductase activity, acting on paired donors, with incorporation or reduction of molecular oxygen"/>
    <property type="evidence" value="ECO:0007669"/>
    <property type="project" value="InterPro"/>
</dbReference>
<dbReference type="PROSITE" id="PS00086">
    <property type="entry name" value="CYTOCHROME_P450"/>
    <property type="match status" value="1"/>
</dbReference>
<dbReference type="PRINTS" id="PR00465">
    <property type="entry name" value="EP450IV"/>
</dbReference>
<dbReference type="SUPFAM" id="SSF48264">
    <property type="entry name" value="Cytochrome P450"/>
    <property type="match status" value="1"/>
</dbReference>
<gene>
    <name evidence="11" type="primary">cpm80</name>
    <name evidence="11" type="ORF">HETIRDRAFT_37436</name>
</gene>
<dbReference type="STRING" id="747525.W4JUD7"/>
<feature type="binding site" description="axial binding residue" evidence="9">
    <location>
        <position position="419"/>
    </location>
    <ligand>
        <name>heme</name>
        <dbReference type="ChEBI" id="CHEBI:30413"/>
    </ligand>
    <ligandPart>
        <name>Fe</name>
        <dbReference type="ChEBI" id="CHEBI:18248"/>
    </ligandPart>
</feature>
<dbReference type="AlphaFoldDB" id="W4JUD7"/>
<organism evidence="11 12">
    <name type="scientific">Heterobasidion irregulare (strain TC 32-1)</name>
    <dbReference type="NCBI Taxonomy" id="747525"/>
    <lineage>
        <taxon>Eukaryota</taxon>
        <taxon>Fungi</taxon>
        <taxon>Dikarya</taxon>
        <taxon>Basidiomycota</taxon>
        <taxon>Agaricomycotina</taxon>
        <taxon>Agaricomycetes</taxon>
        <taxon>Russulales</taxon>
        <taxon>Bondarzewiaceae</taxon>
        <taxon>Heterobasidion</taxon>
        <taxon>Heterobasidion annosum species complex</taxon>
    </lineage>
</organism>
<dbReference type="GeneID" id="20671856"/>
<proteinExistence type="inferred from homology"/>
<keyword evidence="8 10" id="KW-0503">Monooxygenase</keyword>
<dbReference type="PANTHER" id="PTHR24305">
    <property type="entry name" value="CYTOCHROME P450"/>
    <property type="match status" value="1"/>
</dbReference>
<evidence type="ECO:0000256" key="4">
    <source>
        <dbReference type="ARBA" id="ARBA00022617"/>
    </source>
</evidence>
<dbReference type="EMBL" id="KI925463">
    <property type="protein sequence ID" value="ETW77079.1"/>
    <property type="molecule type" value="Genomic_DNA"/>
</dbReference>
<dbReference type="HOGENOM" id="CLU_001570_5_11_1"/>
<comment type="pathway">
    <text evidence="2">Secondary metabolite biosynthesis.</text>
</comment>
<dbReference type="InterPro" id="IPR017972">
    <property type="entry name" value="Cyt_P450_CS"/>
</dbReference>
<evidence type="ECO:0000256" key="10">
    <source>
        <dbReference type="RuleBase" id="RU000461"/>
    </source>
</evidence>
<evidence type="ECO:0000256" key="2">
    <source>
        <dbReference type="ARBA" id="ARBA00005179"/>
    </source>
</evidence>
<dbReference type="InterPro" id="IPR002403">
    <property type="entry name" value="Cyt_P450_E_grp-IV"/>
</dbReference>
<dbReference type="GO" id="GO:0005506">
    <property type="term" value="F:iron ion binding"/>
    <property type="evidence" value="ECO:0007669"/>
    <property type="project" value="InterPro"/>
</dbReference>
<dbReference type="InParanoid" id="W4JUD7"/>
<dbReference type="InterPro" id="IPR036396">
    <property type="entry name" value="Cyt_P450_sf"/>
</dbReference>
<evidence type="ECO:0000256" key="8">
    <source>
        <dbReference type="ARBA" id="ARBA00023033"/>
    </source>
</evidence>
<evidence type="ECO:0000256" key="9">
    <source>
        <dbReference type="PIRSR" id="PIRSR602403-1"/>
    </source>
</evidence>
<keyword evidence="4 9" id="KW-0349">Heme</keyword>
<dbReference type="RefSeq" id="XP_009550478.1">
    <property type="nucleotide sequence ID" value="XM_009552183.1"/>
</dbReference>
<keyword evidence="5 9" id="KW-0479">Metal-binding</keyword>
<keyword evidence="6 10" id="KW-0560">Oxidoreductase</keyword>
<reference evidence="11 12" key="1">
    <citation type="journal article" date="2012" name="New Phytol.">
        <title>Insight into trade-off between wood decay and parasitism from the genome of a fungal forest pathogen.</title>
        <authorList>
            <person name="Olson A."/>
            <person name="Aerts A."/>
            <person name="Asiegbu F."/>
            <person name="Belbahri L."/>
            <person name="Bouzid O."/>
            <person name="Broberg A."/>
            <person name="Canback B."/>
            <person name="Coutinho P.M."/>
            <person name="Cullen D."/>
            <person name="Dalman K."/>
            <person name="Deflorio G."/>
            <person name="van Diepen L.T."/>
            <person name="Dunand C."/>
            <person name="Duplessis S."/>
            <person name="Durling M."/>
            <person name="Gonthier P."/>
            <person name="Grimwood J."/>
            <person name="Fossdal C.G."/>
            <person name="Hansson D."/>
            <person name="Henrissat B."/>
            <person name="Hietala A."/>
            <person name="Himmelstrand K."/>
            <person name="Hoffmeister D."/>
            <person name="Hogberg N."/>
            <person name="James T.Y."/>
            <person name="Karlsson M."/>
            <person name="Kohler A."/>
            <person name="Kues U."/>
            <person name="Lee Y.H."/>
            <person name="Lin Y.C."/>
            <person name="Lind M."/>
            <person name="Lindquist E."/>
            <person name="Lombard V."/>
            <person name="Lucas S."/>
            <person name="Lunden K."/>
            <person name="Morin E."/>
            <person name="Murat C."/>
            <person name="Park J."/>
            <person name="Raffaello T."/>
            <person name="Rouze P."/>
            <person name="Salamov A."/>
            <person name="Schmutz J."/>
            <person name="Solheim H."/>
            <person name="Stahlberg J."/>
            <person name="Velez H."/>
            <person name="de Vries R.P."/>
            <person name="Wiebenga A."/>
            <person name="Woodward S."/>
            <person name="Yakovlev I."/>
            <person name="Garbelotto M."/>
            <person name="Martin F."/>
            <person name="Grigoriev I.V."/>
            <person name="Stenlid J."/>
        </authorList>
    </citation>
    <scope>NUCLEOTIDE SEQUENCE [LARGE SCALE GENOMIC DNA]</scope>
    <source>
        <strain evidence="11 12">TC 32-1</strain>
    </source>
</reference>
<evidence type="ECO:0000256" key="6">
    <source>
        <dbReference type="ARBA" id="ARBA00023002"/>
    </source>
</evidence>
<dbReference type="InterPro" id="IPR050121">
    <property type="entry name" value="Cytochrome_P450_monoxygenase"/>
</dbReference>
<dbReference type="KEGG" id="hir:HETIRDRAFT_37436"/>
<sequence length="482" mass="53944">MGNIKDIFDAEDGHVHEQWRKEYGDVFKYKGIFNVDRLVMIDCKAAGHILSHSQIYEKPEQIRYSLGQVLGPGDAVARSPSHTTPHPGETHKRQLQDIWTAEIMKAHDDDGKEGKAKVDVNAWLNKVTLDIIGLAGFNYAFHALNPEDTPNELHTSIRKMLQNPQGFRSPLPILKALFPPLRLIPSERDRTVRAARQTMERVGQQLLAEKKAAKGATSAAVEKKNIQGRDLMSLLVKANMATDLPEGYRMDDEEVLAQVPTFLVAGHETTSTAVTWILFFLSTNPGVQAKLRRELVSVSTALPGMDELQVLPYLDAVVRETLRVYSPVPSVIRVASRDDVIPMDRTWVDRRGAKRSEMRVSKGDMVDVPILAINRSEEIWGKDAHEFRPERWDSPPEAANAIPGIWGSNLAFSGGSRACIGYRFSVIEMKALVFVLVRAFQFEMAVPVEDVKVKAAAIRRPFLASEREKGSQLPLWISAIKE</sequence>
<evidence type="ECO:0000256" key="3">
    <source>
        <dbReference type="ARBA" id="ARBA00010617"/>
    </source>
</evidence>
<keyword evidence="7 9" id="KW-0408">Iron</keyword>
<evidence type="ECO:0000256" key="5">
    <source>
        <dbReference type="ARBA" id="ARBA00022723"/>
    </source>
</evidence>
<dbReference type="OrthoDB" id="1470350at2759"/>
<dbReference type="GO" id="GO:0020037">
    <property type="term" value="F:heme binding"/>
    <property type="evidence" value="ECO:0007669"/>
    <property type="project" value="InterPro"/>
</dbReference>
<evidence type="ECO:0000256" key="1">
    <source>
        <dbReference type="ARBA" id="ARBA00001971"/>
    </source>
</evidence>
<accession>W4JUD7</accession>
<dbReference type="PRINTS" id="PR00385">
    <property type="entry name" value="P450"/>
</dbReference>
<dbReference type="Gene3D" id="1.10.630.10">
    <property type="entry name" value="Cytochrome P450"/>
    <property type="match status" value="1"/>
</dbReference>
<name>W4JUD7_HETIT</name>
<dbReference type="CDD" id="cd11069">
    <property type="entry name" value="CYP_FUM15-like"/>
    <property type="match status" value="1"/>
</dbReference>
<comment type="cofactor">
    <cofactor evidence="1 9">
        <name>heme</name>
        <dbReference type="ChEBI" id="CHEBI:30413"/>
    </cofactor>
</comment>
<dbReference type="Pfam" id="PF00067">
    <property type="entry name" value="p450"/>
    <property type="match status" value="1"/>
</dbReference>
<dbReference type="GO" id="GO:0004497">
    <property type="term" value="F:monooxygenase activity"/>
    <property type="evidence" value="ECO:0007669"/>
    <property type="project" value="UniProtKB-KW"/>
</dbReference>
<evidence type="ECO:0000256" key="7">
    <source>
        <dbReference type="ARBA" id="ARBA00023004"/>
    </source>
</evidence>
<dbReference type="PANTHER" id="PTHR24305:SF166">
    <property type="entry name" value="CYTOCHROME P450 12A4, MITOCHONDRIAL-RELATED"/>
    <property type="match status" value="1"/>
</dbReference>
<keyword evidence="12" id="KW-1185">Reference proteome</keyword>
<evidence type="ECO:0000313" key="12">
    <source>
        <dbReference type="Proteomes" id="UP000030671"/>
    </source>
</evidence>